<dbReference type="InterPro" id="IPR011009">
    <property type="entry name" value="Kinase-like_dom_sf"/>
</dbReference>
<dbReference type="Gene3D" id="3.90.1200.10">
    <property type="match status" value="1"/>
</dbReference>
<comment type="similarity">
    <text evidence="3">Belongs to the fructosamine kinase family.</text>
</comment>
<dbReference type="SUPFAM" id="SSF56112">
    <property type="entry name" value="Protein kinase-like (PK-like)"/>
    <property type="match status" value="1"/>
</dbReference>
<dbReference type="GO" id="GO:0016301">
    <property type="term" value="F:kinase activity"/>
    <property type="evidence" value="ECO:0007669"/>
    <property type="project" value="UniProtKB-UniRule"/>
</dbReference>
<evidence type="ECO:0000256" key="2">
    <source>
        <dbReference type="ARBA" id="ARBA00048655"/>
    </source>
</evidence>
<evidence type="ECO:0000313" key="5">
    <source>
        <dbReference type="Proteomes" id="UP000070501"/>
    </source>
</evidence>
<dbReference type="EMBL" id="KQ964256">
    <property type="protein sequence ID" value="KXJ88980.1"/>
    <property type="molecule type" value="Genomic_DNA"/>
</dbReference>
<sequence>MTTPNISLDPAIVESLPEGHRLLSITEHGKSSWAKSFKLEIQVHNTQEAYFLKIINSPNHVQLTQGEYKSQKELARWIPDNTVIPIAHGLLSHNPSSPEPSSSFFLAHFQHFTEPPHTPTPEQLADVLATLHTTSSSPNGRFGFHAPTFYGHVPILKDWCDTWEEFFTRQLRADLAWEASVRGSNDHELADIAEEFLRDVVPRLLRPLETGGRCIKPVLVHGDLWAGNVGLVAGGAGAGEQQEPRVVLFDACCCYAHHEFDLAEMIDGQKDRFWRPYIDAYLRRVPPSEPAAEFEDRLAMYSL</sequence>
<evidence type="ECO:0000256" key="1">
    <source>
        <dbReference type="ARBA" id="ARBA00011961"/>
    </source>
</evidence>
<keyword evidence="5" id="KW-1185">Reference proteome</keyword>
<reference evidence="5" key="1">
    <citation type="submission" date="2016-02" db="EMBL/GenBank/DDBJ databases">
        <title>Draft genome sequence of Microdochium bolleyi, a fungal endophyte of beachgrass.</title>
        <authorList>
            <consortium name="DOE Joint Genome Institute"/>
            <person name="David A.S."/>
            <person name="May G."/>
            <person name="Haridas S."/>
            <person name="Lim J."/>
            <person name="Wang M."/>
            <person name="Labutti K."/>
            <person name="Lipzen A."/>
            <person name="Barry K."/>
            <person name="Grigoriev I.V."/>
        </authorList>
    </citation>
    <scope>NUCLEOTIDE SEQUENCE [LARGE SCALE GENOMIC DNA]</scope>
    <source>
        <strain evidence="5">J235TASD1</strain>
    </source>
</reference>
<evidence type="ECO:0000313" key="4">
    <source>
        <dbReference type="EMBL" id="KXJ88980.1"/>
    </source>
</evidence>
<dbReference type="Proteomes" id="UP000070501">
    <property type="component" value="Unassembled WGS sequence"/>
</dbReference>
<keyword evidence="3 4" id="KW-0418">Kinase</keyword>
<dbReference type="EC" id="2.7.1.172" evidence="1"/>
<organism evidence="4 5">
    <name type="scientific">Microdochium bolleyi</name>
    <dbReference type="NCBI Taxonomy" id="196109"/>
    <lineage>
        <taxon>Eukaryota</taxon>
        <taxon>Fungi</taxon>
        <taxon>Dikarya</taxon>
        <taxon>Ascomycota</taxon>
        <taxon>Pezizomycotina</taxon>
        <taxon>Sordariomycetes</taxon>
        <taxon>Xylariomycetidae</taxon>
        <taxon>Xylariales</taxon>
        <taxon>Microdochiaceae</taxon>
        <taxon>Microdochium</taxon>
    </lineage>
</organism>
<accession>A0A136IVG0</accession>
<dbReference type="Pfam" id="PF03881">
    <property type="entry name" value="Fructosamin_kin"/>
    <property type="match status" value="1"/>
</dbReference>
<dbReference type="InParanoid" id="A0A136IVG0"/>
<dbReference type="PANTHER" id="PTHR12149:SF8">
    <property type="entry name" value="PROTEIN-RIBULOSAMINE 3-KINASE"/>
    <property type="match status" value="1"/>
</dbReference>
<keyword evidence="3" id="KW-0808">Transferase</keyword>
<dbReference type="InterPro" id="IPR016477">
    <property type="entry name" value="Fructo-/Ketosamine-3-kinase"/>
</dbReference>
<dbReference type="PANTHER" id="PTHR12149">
    <property type="entry name" value="FRUCTOSAMINE 3 KINASE-RELATED PROTEIN"/>
    <property type="match status" value="1"/>
</dbReference>
<name>A0A136IVG0_9PEZI</name>
<evidence type="ECO:0000256" key="3">
    <source>
        <dbReference type="PIRNR" id="PIRNR006221"/>
    </source>
</evidence>
<dbReference type="OrthoDB" id="5772781at2759"/>
<comment type="catalytic activity">
    <reaction evidence="2">
        <text>N(6)-D-ribulosyl-L-lysyl-[protein] + ATP = N(6)-(3-O-phospho-D-ribulosyl)-L-lysyl-[protein] + ADP + H(+)</text>
        <dbReference type="Rhea" id="RHEA:48432"/>
        <dbReference type="Rhea" id="RHEA-COMP:12103"/>
        <dbReference type="Rhea" id="RHEA-COMP:12104"/>
        <dbReference type="ChEBI" id="CHEBI:15378"/>
        <dbReference type="ChEBI" id="CHEBI:30616"/>
        <dbReference type="ChEBI" id="CHEBI:90418"/>
        <dbReference type="ChEBI" id="CHEBI:90420"/>
        <dbReference type="ChEBI" id="CHEBI:456216"/>
        <dbReference type="EC" id="2.7.1.172"/>
    </reaction>
    <physiologicalReaction direction="left-to-right" evidence="2">
        <dbReference type="Rhea" id="RHEA:48433"/>
    </physiologicalReaction>
</comment>
<dbReference type="AlphaFoldDB" id="A0A136IVG0"/>
<protein>
    <recommendedName>
        <fullName evidence="1">protein-ribulosamine 3-kinase</fullName>
        <ecNumber evidence="1">2.7.1.172</ecNumber>
    </recommendedName>
</protein>
<proteinExistence type="inferred from homology"/>
<dbReference type="PIRSF" id="PIRSF006221">
    <property type="entry name" value="Ketosamine-3-kinase"/>
    <property type="match status" value="1"/>
</dbReference>
<gene>
    <name evidence="4" type="ORF">Micbo1qcDRAFT_206569</name>
</gene>
<dbReference type="GO" id="GO:0102193">
    <property type="term" value="F:protein-ribulosamine 3-kinase activity"/>
    <property type="evidence" value="ECO:0007669"/>
    <property type="project" value="UniProtKB-EC"/>
</dbReference>